<dbReference type="GO" id="GO:0006313">
    <property type="term" value="P:DNA transposition"/>
    <property type="evidence" value="ECO:0007669"/>
    <property type="project" value="InterPro"/>
</dbReference>
<name>A0A243WI45_9BACT</name>
<comment type="caution">
    <text evidence="2">The sequence shown here is derived from an EMBL/GenBank/DDBJ whole genome shotgun (WGS) entry which is preliminary data.</text>
</comment>
<dbReference type="PANTHER" id="PTHR36966:SF1">
    <property type="entry name" value="REP-ASSOCIATED TYROSINE TRANSPOSASE"/>
    <property type="match status" value="1"/>
</dbReference>
<dbReference type="AlphaFoldDB" id="A0A243WI45"/>
<dbReference type="Pfam" id="PF01797">
    <property type="entry name" value="Y1_Tnp"/>
    <property type="match status" value="1"/>
</dbReference>
<dbReference type="SUPFAM" id="SSF143422">
    <property type="entry name" value="Transposase IS200-like"/>
    <property type="match status" value="1"/>
</dbReference>
<protein>
    <submittedName>
        <fullName evidence="2">Transposase</fullName>
    </submittedName>
</protein>
<dbReference type="EMBL" id="MTSE01000002">
    <property type="protein sequence ID" value="OUJ75511.1"/>
    <property type="molecule type" value="Genomic_DNA"/>
</dbReference>
<evidence type="ECO:0000313" key="2">
    <source>
        <dbReference type="EMBL" id="OUJ75511.1"/>
    </source>
</evidence>
<dbReference type="OrthoDB" id="9788881at2"/>
<dbReference type="SMART" id="SM01321">
    <property type="entry name" value="Y1_Tnp"/>
    <property type="match status" value="1"/>
</dbReference>
<dbReference type="GO" id="GO:0004803">
    <property type="term" value="F:transposase activity"/>
    <property type="evidence" value="ECO:0007669"/>
    <property type="project" value="InterPro"/>
</dbReference>
<dbReference type="Proteomes" id="UP000194873">
    <property type="component" value="Unassembled WGS sequence"/>
</dbReference>
<dbReference type="RefSeq" id="WP_086593055.1">
    <property type="nucleotide sequence ID" value="NZ_MTSE01000002.1"/>
</dbReference>
<accession>A0A243WI45</accession>
<organism evidence="2 3">
    <name type="scientific">Hymenobacter crusticola</name>
    <dbReference type="NCBI Taxonomy" id="1770526"/>
    <lineage>
        <taxon>Bacteria</taxon>
        <taxon>Pseudomonadati</taxon>
        <taxon>Bacteroidota</taxon>
        <taxon>Cytophagia</taxon>
        <taxon>Cytophagales</taxon>
        <taxon>Hymenobacteraceae</taxon>
        <taxon>Hymenobacter</taxon>
    </lineage>
</organism>
<evidence type="ECO:0000313" key="3">
    <source>
        <dbReference type="Proteomes" id="UP000194873"/>
    </source>
</evidence>
<reference evidence="2 3" key="1">
    <citation type="submission" date="2017-01" db="EMBL/GenBank/DDBJ databases">
        <title>A new Hymenobacter.</title>
        <authorList>
            <person name="Liang Y."/>
            <person name="Feng F."/>
        </authorList>
    </citation>
    <scope>NUCLEOTIDE SEQUENCE [LARGE SCALE GENOMIC DNA]</scope>
    <source>
        <strain evidence="2">MIMBbqt21</strain>
    </source>
</reference>
<sequence>MGIRYTVRSEQPYYLTCTVVDWVDVFTRPVYRHIIVDALRYCQQQKGLELFAWCLMSNHLHLLARAADGHNLAHILRDFKKFTSKAIVQAILDEPTESRQAWLLDRFYFYGIVNPKITNAKFWQDGSHAVEVLTPAFAQQKLHYIHQNPVRAQLVLEAEAYVFSSASNYAGGRGLLEVLFLD</sequence>
<dbReference type="GO" id="GO:0043565">
    <property type="term" value="F:sequence-specific DNA binding"/>
    <property type="evidence" value="ECO:0007669"/>
    <property type="project" value="TreeGrafter"/>
</dbReference>
<keyword evidence="3" id="KW-1185">Reference proteome</keyword>
<dbReference type="InterPro" id="IPR036515">
    <property type="entry name" value="Transposase_17_sf"/>
</dbReference>
<dbReference type="Gene3D" id="3.30.70.1290">
    <property type="entry name" value="Transposase IS200-like"/>
    <property type="match status" value="1"/>
</dbReference>
<evidence type="ECO:0000259" key="1">
    <source>
        <dbReference type="SMART" id="SM01321"/>
    </source>
</evidence>
<gene>
    <name evidence="2" type="ORF">BXP70_05750</name>
</gene>
<feature type="domain" description="Transposase IS200-like" evidence="1">
    <location>
        <begin position="8"/>
        <end position="148"/>
    </location>
</feature>
<dbReference type="InterPro" id="IPR002686">
    <property type="entry name" value="Transposase_17"/>
</dbReference>
<dbReference type="NCBIfam" id="NF047646">
    <property type="entry name" value="REP_Tyr_transpos"/>
    <property type="match status" value="1"/>
</dbReference>
<proteinExistence type="predicted"/>
<dbReference type="InterPro" id="IPR052715">
    <property type="entry name" value="RAYT_transposase"/>
</dbReference>
<dbReference type="PANTHER" id="PTHR36966">
    <property type="entry name" value="REP-ASSOCIATED TYROSINE TRANSPOSASE"/>
    <property type="match status" value="1"/>
</dbReference>